<gene>
    <name evidence="1" type="ORF">SI7747_18019992</name>
</gene>
<protein>
    <submittedName>
        <fullName evidence="1">Uncharacterized protein</fullName>
    </submittedName>
</protein>
<dbReference type="Proteomes" id="UP001189122">
    <property type="component" value="Unassembled WGS sequence"/>
</dbReference>
<name>A0A7I8JUZ0_SPIIN</name>
<evidence type="ECO:0000313" key="2">
    <source>
        <dbReference type="Proteomes" id="UP001189122"/>
    </source>
</evidence>
<keyword evidence="2" id="KW-1185">Reference proteome</keyword>
<organism evidence="1">
    <name type="scientific">Spirodela intermedia</name>
    <name type="common">Intermediate duckweed</name>
    <dbReference type="NCBI Taxonomy" id="51605"/>
    <lineage>
        <taxon>Eukaryota</taxon>
        <taxon>Viridiplantae</taxon>
        <taxon>Streptophyta</taxon>
        <taxon>Embryophyta</taxon>
        <taxon>Tracheophyta</taxon>
        <taxon>Spermatophyta</taxon>
        <taxon>Magnoliopsida</taxon>
        <taxon>Liliopsida</taxon>
        <taxon>Araceae</taxon>
        <taxon>Lemnoideae</taxon>
        <taxon>Spirodela</taxon>
    </lineage>
</organism>
<accession>A0A7I8JUZ0</accession>
<dbReference type="EMBL" id="CACRZD030000018">
    <property type="protein sequence ID" value="CAA6673575.1"/>
    <property type="molecule type" value="Genomic_DNA"/>
</dbReference>
<evidence type="ECO:0000313" key="1">
    <source>
        <dbReference type="EMBL" id="CAA2634586.1"/>
    </source>
</evidence>
<reference evidence="1 2" key="1">
    <citation type="submission" date="2019-12" db="EMBL/GenBank/DDBJ databases">
        <authorList>
            <person name="Scholz U."/>
            <person name="Mascher M."/>
            <person name="Fiebig A."/>
        </authorList>
    </citation>
    <scope>NUCLEOTIDE SEQUENCE</scope>
</reference>
<proteinExistence type="predicted"/>
<sequence length="14" mass="1641">MQVYGKCINEKNLT</sequence>
<dbReference type="EMBL" id="LR743605">
    <property type="protein sequence ID" value="CAA2634586.1"/>
    <property type="molecule type" value="Genomic_DNA"/>
</dbReference>